<dbReference type="RefSeq" id="WP_115290030.1">
    <property type="nucleotide sequence ID" value="NZ_CP166923.2"/>
</dbReference>
<name>A0A379KBN0_ECTOL</name>
<dbReference type="AlphaFoldDB" id="A0A379KBN0"/>
<reference evidence="1 2" key="1">
    <citation type="submission" date="2018-06" db="EMBL/GenBank/DDBJ databases">
        <authorList>
            <consortium name="Pathogen Informatics"/>
            <person name="Doyle S."/>
        </authorList>
    </citation>
    <scope>NUCLEOTIDE SEQUENCE [LARGE SCALE GENOMIC DNA]</scope>
    <source>
        <strain evidence="1 2">NCTC10860</strain>
    </source>
</reference>
<sequence>MSRKQVKDSTADYRALNISALKRDASLQPGMSLEWAWWRRGEKVASIRISIESRYSMRLRYQSSSRGNAPVQHDYAVAISWTPCHLGGERPWLHCPNCARRVAKLYGGAVFICRHCMRLNYPSQQASKRDRAMDRVWTLRYKLGCDAGPFDYPAEYIRRPKGMHQKTFARRIEQLSRIEAQAMADTVRTMQKLGIRIDRIVS</sequence>
<accession>A0A379KBN0</accession>
<gene>
    <name evidence="1" type="ORF">NCTC10860_04563</name>
</gene>
<organism evidence="1 2">
    <name type="scientific">Ectopseudomonas oleovorans</name>
    <name type="common">Pseudomonas oleovorans</name>
    <dbReference type="NCBI Taxonomy" id="301"/>
    <lineage>
        <taxon>Bacteria</taxon>
        <taxon>Pseudomonadati</taxon>
        <taxon>Pseudomonadota</taxon>
        <taxon>Gammaproteobacteria</taxon>
        <taxon>Pseudomonadales</taxon>
        <taxon>Pseudomonadaceae</taxon>
        <taxon>Ectopseudomonas</taxon>
    </lineage>
</organism>
<evidence type="ECO:0000313" key="1">
    <source>
        <dbReference type="EMBL" id="SUD62136.1"/>
    </source>
</evidence>
<proteinExistence type="predicted"/>
<dbReference type="EMBL" id="UGUW01000004">
    <property type="protein sequence ID" value="SUD62136.1"/>
    <property type="molecule type" value="Genomic_DNA"/>
</dbReference>
<protein>
    <submittedName>
        <fullName evidence="1">Uncharacterized protein</fullName>
    </submittedName>
</protein>
<evidence type="ECO:0000313" key="2">
    <source>
        <dbReference type="Proteomes" id="UP000254084"/>
    </source>
</evidence>
<dbReference type="Proteomes" id="UP000254084">
    <property type="component" value="Unassembled WGS sequence"/>
</dbReference>